<accession>A0AAV5AHD3</accession>
<keyword evidence="2" id="KW-1185">Reference proteome</keyword>
<sequence length="255" mass="26798">MSVHTLSNPFVPRASVIRFPNGIFEIRVHIQGVASDVQLVPHDGYVLITGRVAPRARIDANGTTSKILWTDYPCGYFGRDIQLRVGPNTEIVVLERRQECDDLLIRYTLRPRLGVSCGVVYPQLDAYSAGGKAYISNAYAHQPFATYNSGLSYDPCATGAAAYVSQPYGYGRSATYVNQPVYGPLNSGVYTVPTPVPAAVGVGVGVGANGFAEGNAHLGGHVGLHAGPINVDVGGGVSGHVDAGVSLKEGALVSI</sequence>
<proteinExistence type="predicted"/>
<evidence type="ECO:0000313" key="2">
    <source>
        <dbReference type="Proteomes" id="UP001050691"/>
    </source>
</evidence>
<gene>
    <name evidence="1" type="ORF">Clacol_007398</name>
</gene>
<dbReference type="AlphaFoldDB" id="A0AAV5AHD3"/>
<protein>
    <recommendedName>
        <fullName evidence="3">Galectin</fullName>
    </recommendedName>
</protein>
<dbReference type="Proteomes" id="UP001050691">
    <property type="component" value="Unassembled WGS sequence"/>
</dbReference>
<name>A0AAV5AHD3_9AGAM</name>
<comment type="caution">
    <text evidence="1">The sequence shown here is derived from an EMBL/GenBank/DDBJ whole genome shotgun (WGS) entry which is preliminary data.</text>
</comment>
<evidence type="ECO:0008006" key="3">
    <source>
        <dbReference type="Google" id="ProtNLM"/>
    </source>
</evidence>
<dbReference type="EMBL" id="BPWL01000008">
    <property type="protein sequence ID" value="GJJ13147.1"/>
    <property type="molecule type" value="Genomic_DNA"/>
</dbReference>
<reference evidence="1" key="1">
    <citation type="submission" date="2021-10" db="EMBL/GenBank/DDBJ databases">
        <title>De novo Genome Assembly of Clathrus columnatus (Basidiomycota, Fungi) Using Illumina and Nanopore Sequence Data.</title>
        <authorList>
            <person name="Ogiso-Tanaka E."/>
            <person name="Itagaki H."/>
            <person name="Hosoya T."/>
            <person name="Hosaka K."/>
        </authorList>
    </citation>
    <scope>NUCLEOTIDE SEQUENCE</scope>
    <source>
        <strain evidence="1">MO-923</strain>
    </source>
</reference>
<evidence type="ECO:0000313" key="1">
    <source>
        <dbReference type="EMBL" id="GJJ13147.1"/>
    </source>
</evidence>
<organism evidence="1 2">
    <name type="scientific">Clathrus columnatus</name>
    <dbReference type="NCBI Taxonomy" id="1419009"/>
    <lineage>
        <taxon>Eukaryota</taxon>
        <taxon>Fungi</taxon>
        <taxon>Dikarya</taxon>
        <taxon>Basidiomycota</taxon>
        <taxon>Agaricomycotina</taxon>
        <taxon>Agaricomycetes</taxon>
        <taxon>Phallomycetidae</taxon>
        <taxon>Phallales</taxon>
        <taxon>Clathraceae</taxon>
        <taxon>Clathrus</taxon>
    </lineage>
</organism>